<dbReference type="EMBL" id="JAUCMM010000003">
    <property type="protein sequence ID" value="MDM7887892.1"/>
    <property type="molecule type" value="Genomic_DNA"/>
</dbReference>
<evidence type="ECO:0000313" key="2">
    <source>
        <dbReference type="Proteomes" id="UP001235720"/>
    </source>
</evidence>
<evidence type="ECO:0008006" key="3">
    <source>
        <dbReference type="Google" id="ProtNLM"/>
    </source>
</evidence>
<reference evidence="1 2" key="1">
    <citation type="submission" date="2023-06" db="EMBL/GenBank/DDBJ databases">
        <authorList>
            <person name="Feng G."/>
            <person name="Li J."/>
            <person name="Zhu H."/>
        </authorList>
    </citation>
    <scope>NUCLEOTIDE SEQUENCE [LARGE SCALE GENOMIC DNA]</scope>
    <source>
        <strain evidence="1 2">RHCJP20</strain>
    </source>
</reference>
<gene>
    <name evidence="1" type="ORF">QUG98_05425</name>
</gene>
<evidence type="ECO:0000313" key="1">
    <source>
        <dbReference type="EMBL" id="MDM7887892.1"/>
    </source>
</evidence>
<accession>A0ABT7TE86</accession>
<dbReference type="SUPFAM" id="SSF160113">
    <property type="entry name" value="YegP-like"/>
    <property type="match status" value="2"/>
</dbReference>
<dbReference type="InterPro" id="IPR036913">
    <property type="entry name" value="YegP-like_sf"/>
</dbReference>
<keyword evidence="2" id="KW-1185">Reference proteome</keyword>
<sequence>MSLRFTSVPMQNGQYVWRLHSPQNELVARAATAFDTLDGAQRAAATFKAVSSNVRFVVYVNAVGEWRWRACRHHLNLARSGGTFPTRASAEQAVAFVQSRAGSASGV</sequence>
<dbReference type="Gene3D" id="2.30.29.80">
    <property type="match status" value="1"/>
</dbReference>
<name>A0ABT7TE86_9MICO</name>
<protein>
    <recommendedName>
        <fullName evidence="3">DUF1508 domain-containing protein</fullName>
    </recommendedName>
</protein>
<dbReference type="Proteomes" id="UP001235720">
    <property type="component" value="Unassembled WGS sequence"/>
</dbReference>
<organism evidence="1 2">
    <name type="scientific">Curtobacterium subtropicum</name>
    <dbReference type="NCBI Taxonomy" id="3055138"/>
    <lineage>
        <taxon>Bacteria</taxon>
        <taxon>Bacillati</taxon>
        <taxon>Actinomycetota</taxon>
        <taxon>Actinomycetes</taxon>
        <taxon>Micrococcales</taxon>
        <taxon>Microbacteriaceae</taxon>
        <taxon>Curtobacterium</taxon>
    </lineage>
</organism>
<comment type="caution">
    <text evidence="1">The sequence shown here is derived from an EMBL/GenBank/DDBJ whole genome shotgun (WGS) entry which is preliminary data.</text>
</comment>
<proteinExistence type="predicted"/>
<dbReference type="RefSeq" id="WP_289469613.1">
    <property type="nucleotide sequence ID" value="NZ_JAUCMM010000003.1"/>
</dbReference>